<name>A0A9W8H4A6_9FUNG</name>
<dbReference type="EMBL" id="JANBUM010000381">
    <property type="protein sequence ID" value="KAJ2777928.1"/>
    <property type="molecule type" value="Genomic_DNA"/>
</dbReference>
<evidence type="ECO:0000256" key="4">
    <source>
        <dbReference type="ARBA" id="ARBA00023288"/>
    </source>
</evidence>
<feature type="compositionally biased region" description="Low complexity" evidence="5">
    <location>
        <begin position="420"/>
        <end position="438"/>
    </location>
</feature>
<evidence type="ECO:0000313" key="7">
    <source>
        <dbReference type="Proteomes" id="UP001140172"/>
    </source>
</evidence>
<dbReference type="AlphaFoldDB" id="A0A9W8H4A6"/>
<dbReference type="PANTHER" id="PTHR12895:SF9">
    <property type="entry name" value="DYMECLIN"/>
    <property type="match status" value="1"/>
</dbReference>
<keyword evidence="7" id="KW-1185">Reference proteome</keyword>
<evidence type="ECO:0000256" key="2">
    <source>
        <dbReference type="ARBA" id="ARBA00015736"/>
    </source>
</evidence>
<gene>
    <name evidence="6" type="ORF">GGI15_004349</name>
</gene>
<reference evidence="6" key="1">
    <citation type="submission" date="2022-07" db="EMBL/GenBank/DDBJ databases">
        <title>Phylogenomic reconstructions and comparative analyses of Kickxellomycotina fungi.</title>
        <authorList>
            <person name="Reynolds N.K."/>
            <person name="Stajich J.E."/>
            <person name="Barry K."/>
            <person name="Grigoriev I.V."/>
            <person name="Crous P."/>
            <person name="Smith M.E."/>
        </authorList>
    </citation>
    <scope>NUCLEOTIDE SEQUENCE</scope>
    <source>
        <strain evidence="6">BCRC 34489</strain>
    </source>
</reference>
<keyword evidence="4" id="KW-0449">Lipoprotein</keyword>
<dbReference type="GO" id="GO:0005794">
    <property type="term" value="C:Golgi apparatus"/>
    <property type="evidence" value="ECO:0007669"/>
    <property type="project" value="TreeGrafter"/>
</dbReference>
<proteinExistence type="inferred from homology"/>
<accession>A0A9W8H4A6</accession>
<feature type="compositionally biased region" description="Polar residues" evidence="5">
    <location>
        <begin position="442"/>
        <end position="452"/>
    </location>
</feature>
<evidence type="ECO:0000256" key="1">
    <source>
        <dbReference type="ARBA" id="ARBA00010603"/>
    </source>
</evidence>
<evidence type="ECO:0000256" key="5">
    <source>
        <dbReference type="SAM" id="MobiDB-lite"/>
    </source>
</evidence>
<dbReference type="OrthoDB" id="10253409at2759"/>
<sequence>VNNTLSGNLNWAMFHFVVHMRCLKTVDFLSDIEPALCSLQFVLRIMLKGLSLTLEDEKLRKVLVDRPIASGTIDLIVDKQTAHENGEVRIHAFKQTLADSTKLYQQLLHYSMLAIARMDVRRSHSQYVFYQDLAGMLLDLFVSQISVGGAAGRGNMLVQDILEVVGSSRIFNIECSLADEIVRALLLNAIEAPSAPTAQGLVQSAYSYLFSRQGAQQSKLVEQYSLFLLLLLISTRPASGGKSPFLETFEQIKDVSDGSIAKSGQCGMPFRKLFGKLVSVIHCIEWTVVLQTLVSRNEMFRTYVLARTDADTLMVPLLKRISAATALPIPSSFGHSHAAGNGSSGPGAGTGGGGGSSSRKRSDSRHYTGSSTTYVTLVSEPSNDSSNAQTQRQSNNHSTSPWAYPTSPTLGSRSQGLQHSSKSSTATAKPTSTNTNSAGAINPTTSAGTNAASVQAAPGTSLAASAASVSAGQQLRQSALLPYALVPETVPYVHLYLWLDILLSLSSDTQFVEQLQRTTIDFWATSPQPLHKPALSHCLIVESMRIFQLNIMLLKDSQIHALSLGILANVLGRSTHISTAIAQKLLKLFEMIHKRYSKIATPSSPREQSVDELDEQGVYAQTLAVLLTLFCHLSFTNNAQFVYGLLQAREITGVFGGSPRDTDGEAVERAERAAAELRVRVAYFHALVSALPSPQQAKDILSLVESVVAKGNADSVTRVDLVSRAPDDDEWSAFVLPLVWELLLSSSIATVAEAKTQLLEQFENLVL</sequence>
<feature type="region of interest" description="Disordered" evidence="5">
    <location>
        <begin position="336"/>
        <end position="452"/>
    </location>
</feature>
<feature type="non-terminal residue" evidence="6">
    <location>
        <position position="1"/>
    </location>
</feature>
<keyword evidence="3" id="KW-0519">Myristate</keyword>
<comment type="similarity">
    <text evidence="1">Belongs to the dymeclin family.</text>
</comment>
<protein>
    <recommendedName>
        <fullName evidence="2">Dymeclin</fullName>
    </recommendedName>
</protein>
<comment type="caution">
    <text evidence="6">The sequence shown here is derived from an EMBL/GenBank/DDBJ whole genome shotgun (WGS) entry which is preliminary data.</text>
</comment>
<dbReference type="GO" id="GO:0007030">
    <property type="term" value="P:Golgi organization"/>
    <property type="evidence" value="ECO:0007669"/>
    <property type="project" value="TreeGrafter"/>
</dbReference>
<feature type="compositionally biased region" description="Gly residues" evidence="5">
    <location>
        <begin position="342"/>
        <end position="356"/>
    </location>
</feature>
<dbReference type="InterPro" id="IPR019142">
    <property type="entry name" value="Dymeclin"/>
</dbReference>
<dbReference type="PANTHER" id="PTHR12895">
    <property type="entry name" value="DYMECLIN"/>
    <property type="match status" value="1"/>
</dbReference>
<evidence type="ECO:0000256" key="3">
    <source>
        <dbReference type="ARBA" id="ARBA00022707"/>
    </source>
</evidence>
<organism evidence="6 7">
    <name type="scientific">Coemansia interrupta</name>
    <dbReference type="NCBI Taxonomy" id="1126814"/>
    <lineage>
        <taxon>Eukaryota</taxon>
        <taxon>Fungi</taxon>
        <taxon>Fungi incertae sedis</taxon>
        <taxon>Zoopagomycota</taxon>
        <taxon>Kickxellomycotina</taxon>
        <taxon>Kickxellomycetes</taxon>
        <taxon>Kickxellales</taxon>
        <taxon>Kickxellaceae</taxon>
        <taxon>Coemansia</taxon>
    </lineage>
</organism>
<dbReference type="Pfam" id="PF09742">
    <property type="entry name" value="Dymeclin"/>
    <property type="match status" value="2"/>
</dbReference>
<evidence type="ECO:0000313" key="6">
    <source>
        <dbReference type="EMBL" id="KAJ2777928.1"/>
    </source>
</evidence>
<dbReference type="Proteomes" id="UP001140172">
    <property type="component" value="Unassembled WGS sequence"/>
</dbReference>
<feature type="compositionally biased region" description="Polar residues" evidence="5">
    <location>
        <begin position="367"/>
        <end position="419"/>
    </location>
</feature>